<evidence type="ECO:0000313" key="3">
    <source>
        <dbReference type="Proteomes" id="UP001497457"/>
    </source>
</evidence>
<gene>
    <name evidence="2" type="ORF">URODEC1_LOCUS34969</name>
</gene>
<sequence>MELPTLPSDPLLEIITRFDDVETVVRCAAVCKPLRRAILDPDLFPRRLASSAAANGGFDPDLLLSVTYWPLAVNSIHSGEHFPADAFEQTASSRVRFDADLLLSYQLLSSRDGLLVLGRNHEAPDDAQMSASDIELLVCNTITGHVTSVPRLNHRGASGAFRSGIHPPVLLSTGGGGGRRSFELLVMYKGDYFLSVSREIQIFSSQRSEWGAARWIHKPPRMELARAASTVPAVVGRTVHWLACKDNAEQVKFRGGDLLILALHAEEAQEATVIKLPQGLLTSLTTSTEWEHNLAHNLILAATAEGKRLSIVAAENLAISVWTLLPDHQEHQGSSISWSREVVIRRGQIGRQLALFPLDAYQPIRFSAFGERSGTVLFWMREVGLVQLNLGTKKVLVIWKGRNHNYLRSKAFLHEAHLVSLLQSMKPF</sequence>
<dbReference type="EMBL" id="OZ075126">
    <property type="protein sequence ID" value="CAL4944667.1"/>
    <property type="molecule type" value="Genomic_DNA"/>
</dbReference>
<keyword evidence="3" id="KW-1185">Reference proteome</keyword>
<dbReference type="PROSITE" id="PS50181">
    <property type="entry name" value="FBOX"/>
    <property type="match status" value="1"/>
</dbReference>
<accession>A0ABC8YLH6</accession>
<proteinExistence type="predicted"/>
<reference evidence="2" key="1">
    <citation type="submission" date="2024-10" db="EMBL/GenBank/DDBJ databases">
        <authorList>
            <person name="Ryan C."/>
        </authorList>
    </citation>
    <scope>NUCLEOTIDE SEQUENCE [LARGE SCALE GENOMIC DNA]</scope>
</reference>
<evidence type="ECO:0000259" key="1">
    <source>
        <dbReference type="PROSITE" id="PS50181"/>
    </source>
</evidence>
<dbReference type="Pfam" id="PF24523">
    <property type="entry name" value="DUF7595"/>
    <property type="match status" value="1"/>
</dbReference>
<name>A0ABC8YLH6_9POAL</name>
<dbReference type="SUPFAM" id="SSF81383">
    <property type="entry name" value="F-box domain"/>
    <property type="match status" value="1"/>
</dbReference>
<organism evidence="2 3">
    <name type="scientific">Urochloa decumbens</name>
    <dbReference type="NCBI Taxonomy" id="240449"/>
    <lineage>
        <taxon>Eukaryota</taxon>
        <taxon>Viridiplantae</taxon>
        <taxon>Streptophyta</taxon>
        <taxon>Embryophyta</taxon>
        <taxon>Tracheophyta</taxon>
        <taxon>Spermatophyta</taxon>
        <taxon>Magnoliopsida</taxon>
        <taxon>Liliopsida</taxon>
        <taxon>Poales</taxon>
        <taxon>Poaceae</taxon>
        <taxon>PACMAD clade</taxon>
        <taxon>Panicoideae</taxon>
        <taxon>Panicodae</taxon>
        <taxon>Paniceae</taxon>
        <taxon>Melinidinae</taxon>
        <taxon>Urochloa</taxon>
    </lineage>
</organism>
<dbReference type="Proteomes" id="UP001497457">
    <property type="component" value="Chromosome 16b"/>
</dbReference>
<dbReference type="InterPro" id="IPR001810">
    <property type="entry name" value="F-box_dom"/>
</dbReference>
<evidence type="ECO:0000313" key="2">
    <source>
        <dbReference type="EMBL" id="CAL4944667.1"/>
    </source>
</evidence>
<dbReference type="Pfam" id="PF12937">
    <property type="entry name" value="F-box-like"/>
    <property type="match status" value="1"/>
</dbReference>
<protein>
    <recommendedName>
        <fullName evidence="1">F-box domain-containing protein</fullName>
    </recommendedName>
</protein>
<dbReference type="PANTHER" id="PTHR35828">
    <property type="entry name" value="OS08G0203800 PROTEIN-RELATED"/>
    <property type="match status" value="1"/>
</dbReference>
<feature type="domain" description="F-box" evidence="1">
    <location>
        <begin position="1"/>
        <end position="48"/>
    </location>
</feature>
<dbReference type="InterPro" id="IPR056016">
    <property type="entry name" value="DUF7595"/>
</dbReference>
<dbReference type="InterPro" id="IPR036047">
    <property type="entry name" value="F-box-like_dom_sf"/>
</dbReference>
<dbReference type="AlphaFoldDB" id="A0ABC8YLH6"/>
<dbReference type="PANTHER" id="PTHR35828:SF28">
    <property type="entry name" value="F-BOX DOMAIN CONTAINING PROTEIN"/>
    <property type="match status" value="1"/>
</dbReference>